<organism evidence="2 3">
    <name type="scientific">Prescottella agglutinans</name>
    <dbReference type="NCBI Taxonomy" id="1644129"/>
    <lineage>
        <taxon>Bacteria</taxon>
        <taxon>Bacillati</taxon>
        <taxon>Actinomycetota</taxon>
        <taxon>Actinomycetes</taxon>
        <taxon>Mycobacteriales</taxon>
        <taxon>Nocardiaceae</taxon>
        <taxon>Prescottella</taxon>
    </lineage>
</organism>
<dbReference type="PANTHER" id="PTHR46233:SF4">
    <property type="entry name" value="METALLO-BETA-LACTAMASE DOMAIN-CONTAINING PROTEIN"/>
    <property type="match status" value="1"/>
</dbReference>
<evidence type="ECO:0000313" key="2">
    <source>
        <dbReference type="EMBL" id="RVW09475.1"/>
    </source>
</evidence>
<feature type="domain" description="Metallo-beta-lactamase" evidence="1">
    <location>
        <begin position="28"/>
        <end position="187"/>
    </location>
</feature>
<reference evidence="2 3" key="1">
    <citation type="submission" date="2018-11" db="EMBL/GenBank/DDBJ databases">
        <title>Rhodococcus spongicola sp. nov. and Rhodococcus xishaensis sp. nov. from marine sponges.</title>
        <authorList>
            <person name="Li L."/>
            <person name="Lin H.W."/>
        </authorList>
    </citation>
    <scope>NUCLEOTIDE SEQUENCE [LARGE SCALE GENOMIC DNA]</scope>
    <source>
        <strain evidence="2 3">CCTCC AB2014297</strain>
    </source>
</reference>
<sequence>MSGTFRVEQVVVTGLSERCRITPAKSDATNCWLVGDDTDVVVVDAAGSTEEIAAAVGDRSVVAVICTHGSSSHFAAAVDVACGLYAPVLLHPADHVLWQGFHGDHRYWRLDDGQRIAVAGEEIQVVHTPSPTAGAVSLYVARLGALLAGDALERRRPTDGRGRRRVPDSVHETLRGLPYDTRVHPGHGDRFALGHVLSLPADRFVDQSA</sequence>
<proteinExistence type="predicted"/>
<dbReference type="AlphaFoldDB" id="A0A3S3CZK5"/>
<dbReference type="GO" id="GO:0016787">
    <property type="term" value="F:hydrolase activity"/>
    <property type="evidence" value="ECO:0007669"/>
    <property type="project" value="UniProtKB-KW"/>
</dbReference>
<dbReference type="SMART" id="SM00849">
    <property type="entry name" value="Lactamase_B"/>
    <property type="match status" value="1"/>
</dbReference>
<dbReference type="EMBL" id="RKLP01000005">
    <property type="protein sequence ID" value="RVW09475.1"/>
    <property type="molecule type" value="Genomic_DNA"/>
</dbReference>
<dbReference type="CDD" id="cd06262">
    <property type="entry name" value="metallo-hydrolase-like_MBL-fold"/>
    <property type="match status" value="1"/>
</dbReference>
<protein>
    <submittedName>
        <fullName evidence="2">MBL fold metallo-hydrolase</fullName>
    </submittedName>
</protein>
<dbReference type="Gene3D" id="3.60.15.10">
    <property type="entry name" value="Ribonuclease Z/Hydroxyacylglutathione hydrolase-like"/>
    <property type="match status" value="1"/>
</dbReference>
<keyword evidence="3" id="KW-1185">Reference proteome</keyword>
<dbReference type="PANTHER" id="PTHR46233">
    <property type="entry name" value="HYDROXYACYLGLUTATHIONE HYDROLASE GLOC"/>
    <property type="match status" value="1"/>
</dbReference>
<dbReference type="Proteomes" id="UP000286208">
    <property type="component" value="Unassembled WGS sequence"/>
</dbReference>
<dbReference type="Pfam" id="PF00753">
    <property type="entry name" value="Lactamase_B"/>
    <property type="match status" value="1"/>
</dbReference>
<accession>A0A3S3CZK5</accession>
<dbReference type="OrthoDB" id="2971563at2"/>
<evidence type="ECO:0000313" key="3">
    <source>
        <dbReference type="Proteomes" id="UP000286208"/>
    </source>
</evidence>
<dbReference type="InterPro" id="IPR051453">
    <property type="entry name" value="MBL_Glyoxalase_II"/>
</dbReference>
<dbReference type="InterPro" id="IPR001279">
    <property type="entry name" value="Metallo-B-lactamas"/>
</dbReference>
<dbReference type="RefSeq" id="WP_127916281.1">
    <property type="nucleotide sequence ID" value="NZ_RKLP01000005.1"/>
</dbReference>
<keyword evidence="2" id="KW-0378">Hydrolase</keyword>
<dbReference type="InterPro" id="IPR036866">
    <property type="entry name" value="RibonucZ/Hydroxyglut_hydro"/>
</dbReference>
<evidence type="ECO:0000259" key="1">
    <source>
        <dbReference type="SMART" id="SM00849"/>
    </source>
</evidence>
<name>A0A3S3CZK5_9NOCA</name>
<comment type="caution">
    <text evidence="2">The sequence shown here is derived from an EMBL/GenBank/DDBJ whole genome shotgun (WGS) entry which is preliminary data.</text>
</comment>
<gene>
    <name evidence="2" type="ORF">EGT67_11910</name>
</gene>
<dbReference type="SUPFAM" id="SSF56281">
    <property type="entry name" value="Metallo-hydrolase/oxidoreductase"/>
    <property type="match status" value="1"/>
</dbReference>